<dbReference type="Pfam" id="PF06732">
    <property type="entry name" value="Pescadillo_N"/>
    <property type="match status" value="1"/>
</dbReference>
<evidence type="ECO:0000256" key="1">
    <source>
        <dbReference type="ARBA" id="ARBA00022517"/>
    </source>
</evidence>
<evidence type="ECO:0000259" key="6">
    <source>
        <dbReference type="PROSITE" id="PS50172"/>
    </source>
</evidence>
<dbReference type="PANTHER" id="PTHR12221">
    <property type="entry name" value="PESCADILLO - RELATED"/>
    <property type="match status" value="1"/>
</dbReference>
<dbReference type="GO" id="GO:0070545">
    <property type="term" value="C:PeBoW complex"/>
    <property type="evidence" value="ECO:0007669"/>
    <property type="project" value="TreeGrafter"/>
</dbReference>
<comment type="similarity">
    <text evidence="4">Belongs to the pescadillo family.</text>
</comment>
<gene>
    <name evidence="7" type="ORF">LSINAPIS_LOCUS5052</name>
</gene>
<evidence type="ECO:0000256" key="4">
    <source>
        <dbReference type="HAMAP-Rule" id="MF_03028"/>
    </source>
</evidence>
<protein>
    <recommendedName>
        <fullName evidence="4">Pescadillo homolog</fullName>
    </recommendedName>
</protein>
<feature type="region of interest" description="Disordered" evidence="5">
    <location>
        <begin position="585"/>
        <end position="608"/>
    </location>
</feature>
<feature type="region of interest" description="Disordered" evidence="5">
    <location>
        <begin position="438"/>
        <end position="541"/>
    </location>
</feature>
<dbReference type="PROSITE" id="PS50172">
    <property type="entry name" value="BRCT"/>
    <property type="match status" value="1"/>
</dbReference>
<dbReference type="GO" id="GO:0000466">
    <property type="term" value="P:maturation of 5.8S rRNA from tricistronic rRNA transcript (SSU-rRNA, 5.8S rRNA, LSU-rRNA)"/>
    <property type="evidence" value="ECO:0007669"/>
    <property type="project" value="UniProtKB-UniRule"/>
</dbReference>
<dbReference type="GO" id="GO:0000463">
    <property type="term" value="P:maturation of LSU-rRNA from tricistronic rRNA transcript (SSU-rRNA, 5.8S rRNA, LSU-rRNA)"/>
    <property type="evidence" value="ECO:0007669"/>
    <property type="project" value="UniProtKB-UniRule"/>
</dbReference>
<organism evidence="7 8">
    <name type="scientific">Leptidea sinapis</name>
    <dbReference type="NCBI Taxonomy" id="189913"/>
    <lineage>
        <taxon>Eukaryota</taxon>
        <taxon>Metazoa</taxon>
        <taxon>Ecdysozoa</taxon>
        <taxon>Arthropoda</taxon>
        <taxon>Hexapoda</taxon>
        <taxon>Insecta</taxon>
        <taxon>Pterygota</taxon>
        <taxon>Neoptera</taxon>
        <taxon>Endopterygota</taxon>
        <taxon>Lepidoptera</taxon>
        <taxon>Glossata</taxon>
        <taxon>Ditrysia</taxon>
        <taxon>Papilionoidea</taxon>
        <taxon>Pieridae</taxon>
        <taxon>Dismorphiinae</taxon>
        <taxon>Leptidea</taxon>
    </lineage>
</organism>
<evidence type="ECO:0000256" key="5">
    <source>
        <dbReference type="SAM" id="MobiDB-lite"/>
    </source>
</evidence>
<name>A0A5E4Q615_9NEOP</name>
<dbReference type="SUPFAM" id="SSF52113">
    <property type="entry name" value="BRCT domain"/>
    <property type="match status" value="1"/>
</dbReference>
<feature type="compositionally biased region" description="Basic and acidic residues" evidence="5">
    <location>
        <begin position="529"/>
        <end position="541"/>
    </location>
</feature>
<feature type="compositionally biased region" description="Basic residues" evidence="5">
    <location>
        <begin position="513"/>
        <end position="522"/>
    </location>
</feature>
<dbReference type="GO" id="GO:0005654">
    <property type="term" value="C:nucleoplasm"/>
    <property type="evidence" value="ECO:0007669"/>
    <property type="project" value="UniProtKB-SubCell"/>
</dbReference>
<comment type="function">
    <text evidence="4">Required for maturation of ribosomal RNAs and formation of the large ribosomal subunit.</text>
</comment>
<comment type="subcellular location">
    <subcellularLocation>
        <location evidence="4">Nucleus</location>
        <location evidence="4">Nucleolus</location>
    </subcellularLocation>
    <subcellularLocation>
        <location evidence="4">Nucleus</location>
        <location evidence="4">Nucleoplasm</location>
    </subcellularLocation>
</comment>
<dbReference type="GO" id="GO:0030687">
    <property type="term" value="C:preribosome, large subunit precursor"/>
    <property type="evidence" value="ECO:0007669"/>
    <property type="project" value="UniProtKB-UniRule"/>
</dbReference>
<accession>A0A5E4Q615</accession>
<feature type="compositionally biased region" description="Basic and acidic residues" evidence="5">
    <location>
        <begin position="442"/>
        <end position="452"/>
    </location>
</feature>
<feature type="compositionally biased region" description="Acidic residues" evidence="5">
    <location>
        <begin position="453"/>
        <end position="482"/>
    </location>
</feature>
<keyword evidence="2 4" id="KW-0698">rRNA processing</keyword>
<sequence length="608" mass="71161">MVAKKKKKFSSGEGAQFMTRKAALKKLQLSLKDFRRICILKGIYPREPRNRKRAQKGAGGIKTLYHTKDIKFLLHEPILWKLRELKVYQQKIRKARAMNDYGKMRKYFRDYPQMNIDHIVKERYPTFIDALRDLDDCLTLCFLFSTFPSLNKVPRDQSLLCRRLSVEFMHAVIVAKALRKVFISVKGYYYQAELEGQTVTWMVPHHFAFQPQSKDEVDFKIMSTFVEFYITMLGFVNFKLYNSLNLVYPPKLTAGFSSKSDKELVDEQAYVAERIAAMNLSVARIKGANEAEELPEIDIFETEDQDPQKLEEAKLEAEKVKKLKTLFKGLKFFLNREVPREPLVFLIRCFGGEASWDRDHFVGATFDESDESISYQIVDRPSMDKQFLSRYYVQPQWVFDSVNARTLLPINKYLMGAVLPPHLSPFVDKTKDQVYIPPEQRALNDPEYKPPGEEDSDEEIEEASDEDKDNQDEGDDTDDNAEDALTKQYQDELAQESNSDVDSNDDMDDDKKKLAKEKKKNMGVKTGVPHKEHPYQKEIEDKQAFKLRERLVRKKHRNLYKSMKAGAEARKKEIWLLRKKRRLHDEKAKEEKKVEKRKEKMQALETSM</sequence>
<dbReference type="GO" id="GO:0043021">
    <property type="term" value="F:ribonucleoprotein complex binding"/>
    <property type="evidence" value="ECO:0007669"/>
    <property type="project" value="UniProtKB-UniRule"/>
</dbReference>
<dbReference type="CDD" id="cd17709">
    <property type="entry name" value="BRCT_pescadillo_like"/>
    <property type="match status" value="1"/>
</dbReference>
<dbReference type="AlphaFoldDB" id="A0A5E4Q615"/>
<proteinExistence type="inferred from homology"/>
<dbReference type="InterPro" id="IPR010613">
    <property type="entry name" value="PES"/>
</dbReference>
<dbReference type="PANTHER" id="PTHR12221:SF6">
    <property type="entry name" value="PESCADILLO HOMOLOG"/>
    <property type="match status" value="1"/>
</dbReference>
<dbReference type="EMBL" id="FZQP02001360">
    <property type="protein sequence ID" value="VVC92656.1"/>
    <property type="molecule type" value="Genomic_DNA"/>
</dbReference>
<dbReference type="FunFam" id="3.40.50.10190:FF:000002">
    <property type="entry name" value="Pescadillo homolog"/>
    <property type="match status" value="1"/>
</dbReference>
<reference evidence="7 8" key="1">
    <citation type="submission" date="2017-07" db="EMBL/GenBank/DDBJ databases">
        <authorList>
            <person name="Talla V."/>
            <person name="Backstrom N."/>
        </authorList>
    </citation>
    <scope>NUCLEOTIDE SEQUENCE [LARGE SCALE GENOMIC DNA]</scope>
</reference>
<keyword evidence="1 4" id="KW-0690">Ribosome biogenesis</keyword>
<feature type="domain" description="BRCT" evidence="6">
    <location>
        <begin position="322"/>
        <end position="415"/>
    </location>
</feature>
<keyword evidence="8" id="KW-1185">Reference proteome</keyword>
<dbReference type="GO" id="GO:0003723">
    <property type="term" value="F:RNA binding"/>
    <property type="evidence" value="ECO:0007669"/>
    <property type="project" value="TreeGrafter"/>
</dbReference>
<dbReference type="HAMAP" id="MF_03028">
    <property type="entry name" value="Pescadillo"/>
    <property type="match status" value="1"/>
</dbReference>
<feature type="compositionally biased region" description="Basic and acidic residues" evidence="5">
    <location>
        <begin position="585"/>
        <end position="602"/>
    </location>
</feature>
<evidence type="ECO:0000313" key="7">
    <source>
        <dbReference type="EMBL" id="VVC92656.1"/>
    </source>
</evidence>
<dbReference type="SMART" id="SM00292">
    <property type="entry name" value="BRCT"/>
    <property type="match status" value="1"/>
</dbReference>
<dbReference type="InterPro" id="IPR001357">
    <property type="entry name" value="BRCT_dom"/>
</dbReference>
<dbReference type="InterPro" id="IPR036420">
    <property type="entry name" value="BRCT_dom_sf"/>
</dbReference>
<keyword evidence="3 4" id="KW-0539">Nucleus</keyword>
<dbReference type="Proteomes" id="UP000324832">
    <property type="component" value="Unassembled WGS sequence"/>
</dbReference>
<dbReference type="Gene3D" id="3.40.50.10190">
    <property type="entry name" value="BRCT domain"/>
    <property type="match status" value="1"/>
</dbReference>
<evidence type="ECO:0000256" key="2">
    <source>
        <dbReference type="ARBA" id="ARBA00022552"/>
    </source>
</evidence>
<dbReference type="Pfam" id="PF16589">
    <property type="entry name" value="BRCT_2"/>
    <property type="match status" value="1"/>
</dbReference>
<evidence type="ECO:0000256" key="3">
    <source>
        <dbReference type="ARBA" id="ARBA00023242"/>
    </source>
</evidence>
<evidence type="ECO:0000313" key="8">
    <source>
        <dbReference type="Proteomes" id="UP000324832"/>
    </source>
</evidence>